<sequence>MKLSVHWCVPLFAALISCSMAQLNMEDGPEHSYSGVGADENEQLEQRCVPTKECGVDEVFKCCGPCYQLTCFGTALNCDGRCFAECYCVSGFVREFPGGRCIPQHICQKLPPPILADYEDDSNEE</sequence>
<evidence type="ECO:0000313" key="2">
    <source>
        <dbReference type="EnsemblMetazoa" id="AEPI002753-PA"/>
    </source>
</evidence>
<name>A0A182P751_9DIPT</name>
<dbReference type="InterPro" id="IPR036084">
    <property type="entry name" value="Ser_inhib-like_sf"/>
</dbReference>
<feature type="chain" id="PRO_5008131049" description="TIL domain-containing protein" evidence="1">
    <location>
        <begin position="22"/>
        <end position="125"/>
    </location>
</feature>
<dbReference type="AlphaFoldDB" id="A0A182P751"/>
<reference evidence="3" key="1">
    <citation type="submission" date="2013-03" db="EMBL/GenBank/DDBJ databases">
        <title>The Genome Sequence of Anopheles epiroticus epiroticus2.</title>
        <authorList>
            <consortium name="The Broad Institute Genomics Platform"/>
            <person name="Neafsey D.E."/>
            <person name="Howell P."/>
            <person name="Walker B."/>
            <person name="Young S.K."/>
            <person name="Zeng Q."/>
            <person name="Gargeya S."/>
            <person name="Fitzgerald M."/>
            <person name="Haas B."/>
            <person name="Abouelleil A."/>
            <person name="Allen A.W."/>
            <person name="Alvarado L."/>
            <person name="Arachchi H.M."/>
            <person name="Berlin A.M."/>
            <person name="Chapman S.B."/>
            <person name="Gainer-Dewar J."/>
            <person name="Goldberg J."/>
            <person name="Griggs A."/>
            <person name="Gujja S."/>
            <person name="Hansen M."/>
            <person name="Howarth C."/>
            <person name="Imamovic A."/>
            <person name="Ireland A."/>
            <person name="Larimer J."/>
            <person name="McCowan C."/>
            <person name="Murphy C."/>
            <person name="Pearson M."/>
            <person name="Poon T.W."/>
            <person name="Priest M."/>
            <person name="Roberts A."/>
            <person name="Saif S."/>
            <person name="Shea T."/>
            <person name="Sisk P."/>
            <person name="Sykes S."/>
            <person name="Wortman J."/>
            <person name="Nusbaum C."/>
            <person name="Birren B."/>
        </authorList>
    </citation>
    <scope>NUCLEOTIDE SEQUENCE [LARGE SCALE GENOMIC DNA]</scope>
    <source>
        <strain evidence="3">Epiroticus2</strain>
    </source>
</reference>
<evidence type="ECO:0000313" key="3">
    <source>
        <dbReference type="Proteomes" id="UP000075885"/>
    </source>
</evidence>
<dbReference type="CDD" id="cd19941">
    <property type="entry name" value="TIL"/>
    <property type="match status" value="1"/>
</dbReference>
<dbReference type="VEuPathDB" id="VectorBase:AEPI002753"/>
<dbReference type="Proteomes" id="UP000075885">
    <property type="component" value="Unassembled WGS sequence"/>
</dbReference>
<dbReference type="EnsemblMetazoa" id="AEPI002753-RA">
    <property type="protein sequence ID" value="AEPI002753-PA"/>
    <property type="gene ID" value="AEPI002753"/>
</dbReference>
<organism evidence="2 3">
    <name type="scientific">Anopheles epiroticus</name>
    <dbReference type="NCBI Taxonomy" id="199890"/>
    <lineage>
        <taxon>Eukaryota</taxon>
        <taxon>Metazoa</taxon>
        <taxon>Ecdysozoa</taxon>
        <taxon>Arthropoda</taxon>
        <taxon>Hexapoda</taxon>
        <taxon>Insecta</taxon>
        <taxon>Pterygota</taxon>
        <taxon>Neoptera</taxon>
        <taxon>Endopterygota</taxon>
        <taxon>Diptera</taxon>
        <taxon>Nematocera</taxon>
        <taxon>Culicoidea</taxon>
        <taxon>Culicidae</taxon>
        <taxon>Anophelinae</taxon>
        <taxon>Anopheles</taxon>
    </lineage>
</organism>
<keyword evidence="1" id="KW-0732">Signal</keyword>
<protein>
    <recommendedName>
        <fullName evidence="4">TIL domain-containing protein</fullName>
    </recommendedName>
</protein>
<feature type="signal peptide" evidence="1">
    <location>
        <begin position="1"/>
        <end position="21"/>
    </location>
</feature>
<accession>A0A182P751</accession>
<keyword evidence="3" id="KW-1185">Reference proteome</keyword>
<reference evidence="2" key="2">
    <citation type="submission" date="2020-05" db="UniProtKB">
        <authorList>
            <consortium name="EnsemblMetazoa"/>
        </authorList>
    </citation>
    <scope>IDENTIFICATION</scope>
    <source>
        <strain evidence="2">Epiroticus2</strain>
    </source>
</reference>
<proteinExistence type="predicted"/>
<evidence type="ECO:0000256" key="1">
    <source>
        <dbReference type="SAM" id="SignalP"/>
    </source>
</evidence>
<evidence type="ECO:0008006" key="4">
    <source>
        <dbReference type="Google" id="ProtNLM"/>
    </source>
</evidence>
<dbReference type="Gene3D" id="2.10.25.10">
    <property type="entry name" value="Laminin"/>
    <property type="match status" value="1"/>
</dbReference>
<dbReference type="PROSITE" id="PS51257">
    <property type="entry name" value="PROKAR_LIPOPROTEIN"/>
    <property type="match status" value="1"/>
</dbReference>
<dbReference type="SUPFAM" id="SSF57567">
    <property type="entry name" value="Serine protease inhibitors"/>
    <property type="match status" value="1"/>
</dbReference>